<dbReference type="AlphaFoldDB" id="X1D0E9"/>
<organism evidence="1">
    <name type="scientific">marine sediment metagenome</name>
    <dbReference type="NCBI Taxonomy" id="412755"/>
    <lineage>
        <taxon>unclassified sequences</taxon>
        <taxon>metagenomes</taxon>
        <taxon>ecological metagenomes</taxon>
    </lineage>
</organism>
<name>X1D0E9_9ZZZZ</name>
<dbReference type="EMBL" id="BART01025509">
    <property type="protein sequence ID" value="GAH01740.1"/>
    <property type="molecule type" value="Genomic_DNA"/>
</dbReference>
<comment type="caution">
    <text evidence="1">The sequence shown here is derived from an EMBL/GenBank/DDBJ whole genome shotgun (WGS) entry which is preliminary data.</text>
</comment>
<proteinExistence type="predicted"/>
<sequence length="59" mass="6215">MIVQAGFDCDTDAVSDFAKTASAFSTEAVNSSGKLAKITTHRCAQMHHPYEPLVATDGA</sequence>
<protein>
    <submittedName>
        <fullName evidence="1">Uncharacterized protein</fullName>
    </submittedName>
</protein>
<gene>
    <name evidence="1" type="ORF">S01H4_45763</name>
</gene>
<accession>X1D0E9</accession>
<evidence type="ECO:0000313" key="1">
    <source>
        <dbReference type="EMBL" id="GAH01740.1"/>
    </source>
</evidence>
<reference evidence="1" key="1">
    <citation type="journal article" date="2014" name="Front. Microbiol.">
        <title>High frequency of phylogenetically diverse reductive dehalogenase-homologous genes in deep subseafloor sedimentary metagenomes.</title>
        <authorList>
            <person name="Kawai M."/>
            <person name="Futagami T."/>
            <person name="Toyoda A."/>
            <person name="Takaki Y."/>
            <person name="Nishi S."/>
            <person name="Hori S."/>
            <person name="Arai W."/>
            <person name="Tsubouchi T."/>
            <person name="Morono Y."/>
            <person name="Uchiyama I."/>
            <person name="Ito T."/>
            <person name="Fujiyama A."/>
            <person name="Inagaki F."/>
            <person name="Takami H."/>
        </authorList>
    </citation>
    <scope>NUCLEOTIDE SEQUENCE</scope>
    <source>
        <strain evidence="1">Expedition CK06-06</strain>
    </source>
</reference>